<proteinExistence type="predicted"/>
<organism evidence="1 2">
    <name type="scientific">Rosa chinensis</name>
    <name type="common">China rose</name>
    <dbReference type="NCBI Taxonomy" id="74649"/>
    <lineage>
        <taxon>Eukaryota</taxon>
        <taxon>Viridiplantae</taxon>
        <taxon>Streptophyta</taxon>
        <taxon>Embryophyta</taxon>
        <taxon>Tracheophyta</taxon>
        <taxon>Spermatophyta</taxon>
        <taxon>Magnoliopsida</taxon>
        <taxon>eudicotyledons</taxon>
        <taxon>Gunneridae</taxon>
        <taxon>Pentapetalae</taxon>
        <taxon>rosids</taxon>
        <taxon>fabids</taxon>
        <taxon>Rosales</taxon>
        <taxon>Rosaceae</taxon>
        <taxon>Rosoideae</taxon>
        <taxon>Rosoideae incertae sedis</taxon>
        <taxon>Rosa</taxon>
    </lineage>
</organism>
<reference evidence="1 2" key="1">
    <citation type="journal article" date="2018" name="Nat. Genet.">
        <title>The Rosa genome provides new insights in the design of modern roses.</title>
        <authorList>
            <person name="Bendahmane M."/>
        </authorList>
    </citation>
    <scope>NUCLEOTIDE SEQUENCE [LARGE SCALE GENOMIC DNA]</scope>
    <source>
        <strain evidence="2">cv. Old Blush</strain>
    </source>
</reference>
<sequence length="257" mass="29336">MVVQQCGIRLVYEQDAGWPYRIVGGDDPICLNKVKDDASVLESGWLSQSLEWEKFIPPLEEESTLVLRKSLESVLPRFLEVLNCYSAKYEFNLRGSRGWFHELFIPINTRSNETKVSIKLPQNLHKSKKWMGFAILASLAEEVGQTTKEDSYCVSVRLGTGDKFVKGLAPELKHVKPLLEEHHQLLVIYVPRAQIPEILFTQTLTTAMDFYIRVNSPHVKVQRGSVLCTRKIYKGLLIQLSSACREKSLLDLTRSGW</sequence>
<comment type="caution">
    <text evidence="1">The sequence shown here is derived from an EMBL/GenBank/DDBJ whole genome shotgun (WGS) entry which is preliminary data.</text>
</comment>
<evidence type="ECO:0000313" key="2">
    <source>
        <dbReference type="Proteomes" id="UP000238479"/>
    </source>
</evidence>
<name>A0A2P6PI15_ROSCH</name>
<dbReference type="AlphaFoldDB" id="A0A2P6PI15"/>
<keyword evidence="2" id="KW-1185">Reference proteome</keyword>
<dbReference type="EMBL" id="PDCK01000045">
    <property type="protein sequence ID" value="PRQ21562.1"/>
    <property type="molecule type" value="Genomic_DNA"/>
</dbReference>
<gene>
    <name evidence="1" type="ORF">RchiOBHm_Chr7g0240591</name>
</gene>
<dbReference type="Proteomes" id="UP000238479">
    <property type="component" value="Chromosome 7"/>
</dbReference>
<protein>
    <submittedName>
        <fullName evidence="1">Uncharacterized protein</fullName>
    </submittedName>
</protein>
<evidence type="ECO:0000313" key="1">
    <source>
        <dbReference type="EMBL" id="PRQ21562.1"/>
    </source>
</evidence>
<dbReference type="Gramene" id="PRQ21562">
    <property type="protein sequence ID" value="PRQ21562"/>
    <property type="gene ID" value="RchiOBHm_Chr7g0240591"/>
</dbReference>
<accession>A0A2P6PI15</accession>